<dbReference type="Proteomes" id="UP000182567">
    <property type="component" value="Chromosome"/>
</dbReference>
<dbReference type="AlphaFoldDB" id="A0A1J0ETN2"/>
<accession>A0A1J0ETN2</accession>
<feature type="transmembrane region" description="Helical" evidence="1">
    <location>
        <begin position="250"/>
        <end position="271"/>
    </location>
</feature>
<gene>
    <name evidence="2" type="ORF">BLL42_03990</name>
</gene>
<sequence length="280" mass="32378">MGAELEKVKDRKRSRALVEGLYEDSNRVYVIHYSCESFYENATGESKRVTSIAIRNLKSGQTKSWSIHKEAELTKQLGNMVEGLDKFEKSMLKGYFQFLERHKDCRFLHWNMRDENFGFYALEHRFRVLGGKPFELQDDKKVDLARELVALYGRNYAPHKDSRGRKGRIMALAELNNASDQDALPGADEAAAFVNEEYIKMHQSTLRKLDLFANFFERTHDKFLKTASNWWDRNGAHPVVVIEAMKEHPVYTVLIVLSPLAISFVNFSSFLKWAKNVLAS</sequence>
<evidence type="ECO:0000313" key="2">
    <source>
        <dbReference type="EMBL" id="APC19184.1"/>
    </source>
</evidence>
<keyword evidence="1" id="KW-1133">Transmembrane helix</keyword>
<organism evidence="2 3">
    <name type="scientific">Pseudomonas frederiksbergensis</name>
    <dbReference type="NCBI Taxonomy" id="104087"/>
    <lineage>
        <taxon>Bacteria</taxon>
        <taxon>Pseudomonadati</taxon>
        <taxon>Pseudomonadota</taxon>
        <taxon>Gammaproteobacteria</taxon>
        <taxon>Pseudomonadales</taxon>
        <taxon>Pseudomonadaceae</taxon>
        <taxon>Pseudomonas</taxon>
    </lineage>
</organism>
<evidence type="ECO:0000313" key="3">
    <source>
        <dbReference type="Proteomes" id="UP000182567"/>
    </source>
</evidence>
<proteinExistence type="predicted"/>
<reference evidence="3" key="1">
    <citation type="submission" date="2016-10" db="EMBL/GenBank/DDBJ databases">
        <title>Pseudomonas frederiksbergensis ERGS4:02 complete genome.</title>
        <authorList>
            <person name="Kumar R."/>
            <person name="Acharya V."/>
            <person name="Singh D."/>
        </authorList>
    </citation>
    <scope>NUCLEOTIDE SEQUENCE [LARGE SCALE GENOMIC DNA]</scope>
    <source>
        <strain evidence="3">ERGS4:02</strain>
    </source>
</reference>
<evidence type="ECO:0000256" key="1">
    <source>
        <dbReference type="SAM" id="Phobius"/>
    </source>
</evidence>
<protein>
    <submittedName>
        <fullName evidence="2">Uncharacterized protein</fullName>
    </submittedName>
</protein>
<name>A0A1J0ETN2_9PSED</name>
<dbReference type="EMBL" id="CP017886">
    <property type="protein sequence ID" value="APC19184.1"/>
    <property type="molecule type" value="Genomic_DNA"/>
</dbReference>
<keyword evidence="1" id="KW-0472">Membrane</keyword>
<keyword evidence="1" id="KW-0812">Transmembrane</keyword>